<evidence type="ECO:0000313" key="10">
    <source>
        <dbReference type="Proteomes" id="UP000779574"/>
    </source>
</evidence>
<feature type="non-terminal residue" evidence="9">
    <location>
        <position position="1"/>
    </location>
</feature>
<evidence type="ECO:0000256" key="3">
    <source>
        <dbReference type="ARBA" id="ARBA00022989"/>
    </source>
</evidence>
<dbReference type="InterPro" id="IPR052337">
    <property type="entry name" value="SAT4-like"/>
</dbReference>
<name>A0A9P8J8U0_AURME</name>
<feature type="compositionally biased region" description="Polar residues" evidence="6">
    <location>
        <begin position="438"/>
        <end position="458"/>
    </location>
</feature>
<reference evidence="9" key="2">
    <citation type="submission" date="2021-08" db="EMBL/GenBank/DDBJ databases">
        <authorList>
            <person name="Gostincar C."/>
            <person name="Sun X."/>
            <person name="Song Z."/>
            <person name="Gunde-Cimerman N."/>
        </authorList>
    </citation>
    <scope>NUCLEOTIDE SEQUENCE</scope>
    <source>
        <strain evidence="9">EXF-9911</strain>
    </source>
</reference>
<feature type="compositionally biased region" description="Basic and acidic residues" evidence="6">
    <location>
        <begin position="401"/>
        <end position="410"/>
    </location>
</feature>
<evidence type="ECO:0000256" key="5">
    <source>
        <dbReference type="ARBA" id="ARBA00038359"/>
    </source>
</evidence>
<feature type="transmembrane region" description="Helical" evidence="7">
    <location>
        <begin position="254"/>
        <end position="278"/>
    </location>
</feature>
<keyword evidence="4 7" id="KW-0472">Membrane</keyword>
<comment type="subcellular location">
    <subcellularLocation>
        <location evidence="1">Membrane</location>
        <topology evidence="1">Multi-pass membrane protein</topology>
    </subcellularLocation>
</comment>
<feature type="transmembrane region" description="Helical" evidence="7">
    <location>
        <begin position="92"/>
        <end position="112"/>
    </location>
</feature>
<dbReference type="EMBL" id="JAHFXF010000286">
    <property type="protein sequence ID" value="KAG9690983.1"/>
    <property type="molecule type" value="Genomic_DNA"/>
</dbReference>
<evidence type="ECO:0000256" key="7">
    <source>
        <dbReference type="SAM" id="Phobius"/>
    </source>
</evidence>
<feature type="compositionally biased region" description="Basic and acidic residues" evidence="6">
    <location>
        <begin position="419"/>
        <end position="432"/>
    </location>
</feature>
<feature type="transmembrane region" description="Helical" evidence="7">
    <location>
        <begin position="132"/>
        <end position="154"/>
    </location>
</feature>
<protein>
    <recommendedName>
        <fullName evidence="8">Rhodopsin domain-containing protein</fullName>
    </recommendedName>
</protein>
<comment type="similarity">
    <text evidence="5">Belongs to the SAT4 family.</text>
</comment>
<evidence type="ECO:0000256" key="1">
    <source>
        <dbReference type="ARBA" id="ARBA00004141"/>
    </source>
</evidence>
<feature type="transmembrane region" description="Helical" evidence="7">
    <location>
        <begin position="174"/>
        <end position="197"/>
    </location>
</feature>
<feature type="region of interest" description="Disordered" evidence="6">
    <location>
        <begin position="390"/>
        <end position="501"/>
    </location>
</feature>
<evidence type="ECO:0000256" key="4">
    <source>
        <dbReference type="ARBA" id="ARBA00023136"/>
    </source>
</evidence>
<comment type="caution">
    <text evidence="9">The sequence shown here is derived from an EMBL/GenBank/DDBJ whole genome shotgun (WGS) entry which is preliminary data.</text>
</comment>
<evidence type="ECO:0000256" key="6">
    <source>
        <dbReference type="SAM" id="MobiDB-lite"/>
    </source>
</evidence>
<feature type="compositionally biased region" description="Basic and acidic residues" evidence="6">
    <location>
        <begin position="473"/>
        <end position="484"/>
    </location>
</feature>
<dbReference type="Pfam" id="PF20684">
    <property type="entry name" value="Fung_rhodopsin"/>
    <property type="match status" value="1"/>
</dbReference>
<reference evidence="9" key="1">
    <citation type="journal article" date="2021" name="J Fungi (Basel)">
        <title>Virulence traits and population genomics of the black yeast Aureobasidium melanogenum.</title>
        <authorList>
            <person name="Cernosa A."/>
            <person name="Sun X."/>
            <person name="Gostincar C."/>
            <person name="Fang C."/>
            <person name="Gunde-Cimerman N."/>
            <person name="Song Z."/>
        </authorList>
    </citation>
    <scope>NUCLEOTIDE SEQUENCE</scope>
    <source>
        <strain evidence="9">EXF-9911</strain>
    </source>
</reference>
<evidence type="ECO:0000259" key="8">
    <source>
        <dbReference type="Pfam" id="PF20684"/>
    </source>
</evidence>
<dbReference type="PANTHER" id="PTHR33048:SF129">
    <property type="entry name" value="INTEGRAL MEMBRANE PROTEIN-RELATED"/>
    <property type="match status" value="1"/>
</dbReference>
<evidence type="ECO:0000313" key="9">
    <source>
        <dbReference type="EMBL" id="KAG9690983.1"/>
    </source>
</evidence>
<evidence type="ECO:0000256" key="2">
    <source>
        <dbReference type="ARBA" id="ARBA00022692"/>
    </source>
</evidence>
<dbReference type="OrthoDB" id="4525788at2759"/>
<accession>A0A9P8J8U0</accession>
<organism evidence="9 10">
    <name type="scientific">Aureobasidium melanogenum</name>
    <name type="common">Aureobasidium pullulans var. melanogenum</name>
    <dbReference type="NCBI Taxonomy" id="46634"/>
    <lineage>
        <taxon>Eukaryota</taxon>
        <taxon>Fungi</taxon>
        <taxon>Dikarya</taxon>
        <taxon>Ascomycota</taxon>
        <taxon>Pezizomycotina</taxon>
        <taxon>Dothideomycetes</taxon>
        <taxon>Dothideomycetidae</taxon>
        <taxon>Dothideales</taxon>
        <taxon>Saccotheciaceae</taxon>
        <taxon>Aureobasidium</taxon>
    </lineage>
</organism>
<feature type="transmembrane region" description="Helical" evidence="7">
    <location>
        <begin position="290"/>
        <end position="308"/>
    </location>
</feature>
<dbReference type="AlphaFoldDB" id="A0A9P8J8U0"/>
<feature type="transmembrane region" description="Helical" evidence="7">
    <location>
        <begin position="209"/>
        <end position="242"/>
    </location>
</feature>
<dbReference type="InterPro" id="IPR049326">
    <property type="entry name" value="Rhodopsin_dom_fungi"/>
</dbReference>
<gene>
    <name evidence="9" type="ORF">KCU76_g7778</name>
</gene>
<dbReference type="PANTHER" id="PTHR33048">
    <property type="entry name" value="PTH11-LIKE INTEGRAL MEMBRANE PROTEIN (AFU_ORTHOLOGUE AFUA_5G11245)"/>
    <property type="match status" value="1"/>
</dbReference>
<sequence>MLCETTKATVHAIVDNADHRWDVLTACSIKAGSTPAMTAVAGLDDHVRAPLAWPTTFVKNGRLTLTKLFNLPPARVLANWPTPNYENPPTQGLPLVIVNVIFMALISLAVPLRLYGRYTNKGRLGWDDFNMAIAYVFGMALGIVVILANVRYQWNRHLWDVEFTMFQSASIVALASKLLFTLAGSFARASLICFYFRLMKDTGYSIFKYVLWAAFTYNIAIGVTFVILAVFLCTPVEAYWVFPMMKNARCLDEGHVTLVAGVLNCISDLTVTLLPIPIIMGLNMPFKQRLGVAGLLSLGLVVTIAGVVRTYFIWRTLMGTYDETWDSMPLYICATVEVDLAILCGCAPALKPLFAPMMAHVSEMISTVTGSGSNSSRGTKLHDTTITRSTVISQHHRKKSTRDVESDKIPMHTIVAEGRVSDDSDESSDHYHAISMPASHSTVSRPQRSASGASSQRNMLPPRNGSAMSSWDSRAESENDDHVSEIQVLPRKFGTGPDIETGNYNTDWRVSKGVKAGWI</sequence>
<dbReference type="GO" id="GO:0016020">
    <property type="term" value="C:membrane"/>
    <property type="evidence" value="ECO:0007669"/>
    <property type="project" value="UniProtKB-SubCell"/>
</dbReference>
<dbReference type="Proteomes" id="UP000779574">
    <property type="component" value="Unassembled WGS sequence"/>
</dbReference>
<proteinExistence type="inferred from homology"/>
<keyword evidence="3 7" id="KW-1133">Transmembrane helix</keyword>
<keyword evidence="2 7" id="KW-0812">Transmembrane</keyword>
<feature type="domain" description="Rhodopsin" evidence="8">
    <location>
        <begin position="112"/>
        <end position="354"/>
    </location>
</feature>